<proteinExistence type="predicted"/>
<comment type="caution">
    <text evidence="1">The sequence shown here is derived from an EMBL/GenBank/DDBJ whole genome shotgun (WGS) entry which is preliminary data.</text>
</comment>
<accession>A0A150IM48</accession>
<name>A0A150IM48_9EURY</name>
<evidence type="ECO:0000313" key="2">
    <source>
        <dbReference type="Proteomes" id="UP000075578"/>
    </source>
</evidence>
<evidence type="ECO:0000313" key="1">
    <source>
        <dbReference type="EMBL" id="KYC46103.1"/>
    </source>
</evidence>
<dbReference type="AlphaFoldDB" id="A0A150IM48"/>
<protein>
    <submittedName>
        <fullName evidence="1">Uncharacterized protein</fullName>
    </submittedName>
</protein>
<dbReference type="EMBL" id="LNGD01000224">
    <property type="protein sequence ID" value="KYC46103.1"/>
    <property type="molecule type" value="Genomic_DNA"/>
</dbReference>
<organism evidence="1 2">
    <name type="scientific">Candidatus Methanofastidiosum methylothiophilum</name>
    <dbReference type="NCBI Taxonomy" id="1705564"/>
    <lineage>
        <taxon>Archaea</taxon>
        <taxon>Methanobacteriati</taxon>
        <taxon>Methanobacteriota</taxon>
        <taxon>Stenosarchaea group</taxon>
        <taxon>Candidatus Methanofastidiosia</taxon>
        <taxon>Candidatus Methanofastidiosales</taxon>
        <taxon>Candidatus Methanofastidiosaceae</taxon>
        <taxon>Candidatus Methanofastidiosum</taxon>
    </lineage>
</organism>
<reference evidence="1 2" key="1">
    <citation type="journal article" date="2016" name="ISME J.">
        <title>Chasing the elusive Euryarchaeota class WSA2: genomes reveal a uniquely fastidious methyl-reducing methanogen.</title>
        <authorList>
            <person name="Nobu M.K."/>
            <person name="Narihiro T."/>
            <person name="Kuroda K."/>
            <person name="Mei R."/>
            <person name="Liu W.T."/>
        </authorList>
    </citation>
    <scope>NUCLEOTIDE SEQUENCE [LARGE SCALE GENOMIC DNA]</scope>
    <source>
        <strain evidence="1">U1lsi0528_Bin089</strain>
    </source>
</reference>
<sequence>MGRDKSATEKINKELQESLDSVRGIKKPLLQLEVTESDLFSQDSNWADYYAILTCFELGHKYQSGTLWTEKEVLNELEKLKDEYDLSEVEQDIKNGALVVLGID</sequence>
<gene>
    <name evidence="1" type="ORF">AMQ74_01872</name>
</gene>
<dbReference type="Proteomes" id="UP000075578">
    <property type="component" value="Unassembled WGS sequence"/>
</dbReference>